<dbReference type="RefSeq" id="WP_014185112.1">
    <property type="nucleotide sequence ID" value="NC_016584.1"/>
</dbReference>
<keyword evidence="2" id="KW-1185">Reference proteome</keyword>
<dbReference type="EMBL" id="CP003108">
    <property type="protein sequence ID" value="AET68304.1"/>
    <property type="molecule type" value="Genomic_DNA"/>
</dbReference>
<dbReference type="eggNOG" id="ENOG5030NCU">
    <property type="taxonomic scope" value="Bacteria"/>
</dbReference>
<dbReference type="Proteomes" id="UP000006346">
    <property type="component" value="Chromosome"/>
</dbReference>
<sequence length="122" mass="13744">MKNLIVTNNPAVAEQRNNVLFVDGSVEEVLIKVRDLVHQGYELISHPLGASIRIIFSPFRSIVLGKKSARADQLSVEIIEDSILKYTRHMAFRNKETVAGDDYQMIDLILIESALLEQPVLL</sequence>
<dbReference type="PATRIC" id="fig|768706.3.peg.2776"/>
<proteinExistence type="predicted"/>
<dbReference type="KEGG" id="dor:Desor_2764"/>
<accession>G7WBH5</accession>
<evidence type="ECO:0000313" key="2">
    <source>
        <dbReference type="Proteomes" id="UP000006346"/>
    </source>
</evidence>
<dbReference type="HOGENOM" id="CLU_132073_1_0_9"/>
<dbReference type="NCBIfam" id="NF038093">
    <property type="entry name" value="GrdX"/>
    <property type="match status" value="1"/>
</dbReference>
<protein>
    <recommendedName>
        <fullName evidence="3">GrdX protein</fullName>
    </recommendedName>
</protein>
<evidence type="ECO:0008006" key="3">
    <source>
        <dbReference type="Google" id="ProtNLM"/>
    </source>
</evidence>
<reference evidence="2" key="1">
    <citation type="submission" date="2011-11" db="EMBL/GenBank/DDBJ databases">
        <title>Complete sequence of Desulfosporosinus orientis DSM 765.</title>
        <authorList>
            <person name="Lucas S."/>
            <person name="Han J."/>
            <person name="Lapidus A."/>
            <person name="Cheng J.-F."/>
            <person name="Goodwin L."/>
            <person name="Pitluck S."/>
            <person name="Peters L."/>
            <person name="Ovchinnikova G."/>
            <person name="Teshima H."/>
            <person name="Detter J.C."/>
            <person name="Han C."/>
            <person name="Tapia R."/>
            <person name="Land M."/>
            <person name="Hauser L."/>
            <person name="Kyrpides N."/>
            <person name="Ivanova N."/>
            <person name="Pagani I."/>
            <person name="Pester M."/>
            <person name="Spring S."/>
            <person name="Ollivier B."/>
            <person name="Rattei T."/>
            <person name="Klenk H.-P."/>
            <person name="Wagner M."/>
            <person name="Loy A."/>
            <person name="Woyke T."/>
        </authorList>
    </citation>
    <scope>NUCLEOTIDE SEQUENCE [LARGE SCALE GENOMIC DNA]</scope>
    <source>
        <strain evidence="2">ATCC 19365 / DSM 765 / NCIMB 8382 / VKM B-1628</strain>
    </source>
</reference>
<dbReference type="AlphaFoldDB" id="G7WBH5"/>
<evidence type="ECO:0000313" key="1">
    <source>
        <dbReference type="EMBL" id="AET68304.1"/>
    </source>
</evidence>
<gene>
    <name evidence="1" type="ordered locus">Desor_2764</name>
</gene>
<dbReference type="OrthoDB" id="92592at2"/>
<dbReference type="STRING" id="768706.Desor_2764"/>
<dbReference type="InterPro" id="IPR047735">
    <property type="entry name" value="GrdX-like"/>
</dbReference>
<organism evidence="1 2">
    <name type="scientific">Desulfosporosinus orientis (strain ATCC 19365 / DSM 765 / NCIMB 8382 / VKM B-1628 / Singapore I)</name>
    <name type="common">Desulfotomaculum orientis</name>
    <dbReference type="NCBI Taxonomy" id="768706"/>
    <lineage>
        <taxon>Bacteria</taxon>
        <taxon>Bacillati</taxon>
        <taxon>Bacillota</taxon>
        <taxon>Clostridia</taxon>
        <taxon>Eubacteriales</taxon>
        <taxon>Desulfitobacteriaceae</taxon>
        <taxon>Desulfosporosinus</taxon>
    </lineage>
</organism>
<reference evidence="1 2" key="2">
    <citation type="journal article" date="2012" name="J. Bacteriol.">
        <title>Complete genome sequences of Desulfosporosinus orientis DSM765T, Desulfosporosinus youngiae DSM17734T, Desulfosporosinus meridiei DSM13257T, and Desulfosporosinus acidiphilus DSM22704T.</title>
        <authorList>
            <person name="Pester M."/>
            <person name="Brambilla E."/>
            <person name="Alazard D."/>
            <person name="Rattei T."/>
            <person name="Weinmaier T."/>
            <person name="Han J."/>
            <person name="Lucas S."/>
            <person name="Lapidus A."/>
            <person name="Cheng J.F."/>
            <person name="Goodwin L."/>
            <person name="Pitluck S."/>
            <person name="Peters L."/>
            <person name="Ovchinnikova G."/>
            <person name="Teshima H."/>
            <person name="Detter J.C."/>
            <person name="Han C.S."/>
            <person name="Tapia R."/>
            <person name="Land M.L."/>
            <person name="Hauser L."/>
            <person name="Kyrpides N.C."/>
            <person name="Ivanova N.N."/>
            <person name="Pagani I."/>
            <person name="Huntmann M."/>
            <person name="Wei C.L."/>
            <person name="Davenport K.W."/>
            <person name="Daligault H."/>
            <person name="Chain P.S."/>
            <person name="Chen A."/>
            <person name="Mavromatis K."/>
            <person name="Markowitz V."/>
            <person name="Szeto E."/>
            <person name="Mikhailova N."/>
            <person name="Pati A."/>
            <person name="Wagner M."/>
            <person name="Woyke T."/>
            <person name="Ollivier B."/>
            <person name="Klenk H.P."/>
            <person name="Spring S."/>
            <person name="Loy A."/>
        </authorList>
    </citation>
    <scope>NUCLEOTIDE SEQUENCE [LARGE SCALE GENOMIC DNA]</scope>
    <source>
        <strain evidence="2">ATCC 19365 / DSM 765 / NCIMB 8382 / VKM B-1628</strain>
    </source>
</reference>
<name>G7WBH5_DESOD</name>